<dbReference type="EMBL" id="LS398110">
    <property type="protein sequence ID" value="SPP96832.1"/>
    <property type="molecule type" value="Genomic_DNA"/>
</dbReference>
<gene>
    <name evidence="1" type="ORF">BRAD3257_5903</name>
</gene>
<sequence length="70" mass="7831">MARKLNRLCATPTKTSLNIINQHRELATEVKPRSVPPWPGGQACNDAAVSLEGILNDEESYLDFRLAPRR</sequence>
<name>A0A2U3Q5Z4_9BRAD</name>
<protein>
    <submittedName>
        <fullName evidence="1">Uncharacterized protein</fullName>
    </submittedName>
</protein>
<accession>A0A2U3Q5Z4</accession>
<dbReference type="Proteomes" id="UP000246085">
    <property type="component" value="Chromosome BRAD3257"/>
</dbReference>
<dbReference type="AlphaFoldDB" id="A0A2U3Q5Z4"/>
<organism evidence="1 2">
    <name type="scientific">Bradyrhizobium vignae</name>
    <dbReference type="NCBI Taxonomy" id="1549949"/>
    <lineage>
        <taxon>Bacteria</taxon>
        <taxon>Pseudomonadati</taxon>
        <taxon>Pseudomonadota</taxon>
        <taxon>Alphaproteobacteria</taxon>
        <taxon>Hyphomicrobiales</taxon>
        <taxon>Nitrobacteraceae</taxon>
        <taxon>Bradyrhizobium</taxon>
    </lineage>
</organism>
<proteinExistence type="predicted"/>
<evidence type="ECO:0000313" key="1">
    <source>
        <dbReference type="EMBL" id="SPP96832.1"/>
    </source>
</evidence>
<dbReference type="KEGG" id="bvz:BRAD3257_5903"/>
<reference evidence="1 2" key="1">
    <citation type="submission" date="2018-03" db="EMBL/GenBank/DDBJ databases">
        <authorList>
            <person name="Gully D."/>
        </authorList>
    </citation>
    <scope>NUCLEOTIDE SEQUENCE [LARGE SCALE GENOMIC DNA]</scope>
    <source>
        <strain evidence="1">ORS3257</strain>
    </source>
</reference>
<evidence type="ECO:0000313" key="2">
    <source>
        <dbReference type="Proteomes" id="UP000246085"/>
    </source>
</evidence>